<dbReference type="PANTHER" id="PTHR47481:SF22">
    <property type="entry name" value="RETROTRANSPOSON GAG DOMAIN-CONTAINING PROTEIN"/>
    <property type="match status" value="1"/>
</dbReference>
<name>A0A8T3B1G9_DENNO</name>
<organism evidence="1 2">
    <name type="scientific">Dendrobium nobile</name>
    <name type="common">Orchid</name>
    <dbReference type="NCBI Taxonomy" id="94219"/>
    <lineage>
        <taxon>Eukaryota</taxon>
        <taxon>Viridiplantae</taxon>
        <taxon>Streptophyta</taxon>
        <taxon>Embryophyta</taxon>
        <taxon>Tracheophyta</taxon>
        <taxon>Spermatophyta</taxon>
        <taxon>Magnoliopsida</taxon>
        <taxon>Liliopsida</taxon>
        <taxon>Asparagales</taxon>
        <taxon>Orchidaceae</taxon>
        <taxon>Epidendroideae</taxon>
        <taxon>Malaxideae</taxon>
        <taxon>Dendrobiinae</taxon>
        <taxon>Dendrobium</taxon>
    </lineage>
</organism>
<reference evidence="1" key="1">
    <citation type="journal article" date="2022" name="Front. Genet.">
        <title>Chromosome-Scale Assembly of the Dendrobium nobile Genome Provides Insights Into the Molecular Mechanism of the Biosynthesis of the Medicinal Active Ingredient of Dendrobium.</title>
        <authorList>
            <person name="Xu Q."/>
            <person name="Niu S.-C."/>
            <person name="Li K.-L."/>
            <person name="Zheng P.-J."/>
            <person name="Zhang X.-J."/>
            <person name="Jia Y."/>
            <person name="Liu Y."/>
            <person name="Niu Y.-X."/>
            <person name="Yu L.-H."/>
            <person name="Chen D.-F."/>
            <person name="Zhang G.-Q."/>
        </authorList>
    </citation>
    <scope>NUCLEOTIDE SEQUENCE</scope>
    <source>
        <tissue evidence="1">Leaf</tissue>
    </source>
</reference>
<evidence type="ECO:0000313" key="2">
    <source>
        <dbReference type="Proteomes" id="UP000829196"/>
    </source>
</evidence>
<evidence type="ECO:0000313" key="1">
    <source>
        <dbReference type="EMBL" id="KAI0502573.1"/>
    </source>
</evidence>
<gene>
    <name evidence="1" type="ORF">KFK09_017527</name>
</gene>
<dbReference type="Proteomes" id="UP000829196">
    <property type="component" value="Unassembled WGS sequence"/>
</dbReference>
<comment type="caution">
    <text evidence="1">The sequence shown here is derived from an EMBL/GenBank/DDBJ whole genome shotgun (WGS) entry which is preliminary data.</text>
</comment>
<dbReference type="EMBL" id="JAGYWB010000012">
    <property type="protein sequence ID" value="KAI0502573.1"/>
    <property type="molecule type" value="Genomic_DNA"/>
</dbReference>
<dbReference type="OrthoDB" id="1845088at2759"/>
<protein>
    <recommendedName>
        <fullName evidence="3">Retrovirus-related Pol polyprotein from transposon TNT 1-94</fullName>
    </recommendedName>
</protein>
<proteinExistence type="predicted"/>
<dbReference type="AlphaFoldDB" id="A0A8T3B1G9"/>
<sequence>MVLYILNGLPSSYNSFKTAIRSSLQPIDLDTLYSLLISEDINIVQETQKETAATVDNSALYTNMNSSVCGKGSQKFLKNRNYNYRENTPVRQQSGTTTTNRPTCQFCGKLGHIALNYWHRCNLRYAPSQPSLSSQALTVQQSPSTTTDWILDSGASTHLTPDLQNLHLSSPYQGQDTISVATGS</sequence>
<evidence type="ECO:0008006" key="3">
    <source>
        <dbReference type="Google" id="ProtNLM"/>
    </source>
</evidence>
<accession>A0A8T3B1G9</accession>
<dbReference type="PANTHER" id="PTHR47481">
    <property type="match status" value="1"/>
</dbReference>
<keyword evidence="2" id="KW-1185">Reference proteome</keyword>